<dbReference type="PANTHER" id="PTHR24322:SF736">
    <property type="entry name" value="RETINOL DEHYDROGENASE 10"/>
    <property type="match status" value="1"/>
</dbReference>
<feature type="domain" description="Ketoreductase" evidence="4">
    <location>
        <begin position="7"/>
        <end position="193"/>
    </location>
</feature>
<dbReference type="InterPro" id="IPR020904">
    <property type="entry name" value="Sc_DH/Rdtase_CS"/>
</dbReference>
<evidence type="ECO:0000313" key="5">
    <source>
        <dbReference type="EMBL" id="PTL58429.1"/>
    </source>
</evidence>
<evidence type="ECO:0000256" key="1">
    <source>
        <dbReference type="ARBA" id="ARBA00006484"/>
    </source>
</evidence>
<dbReference type="Proteomes" id="UP000240739">
    <property type="component" value="Unassembled WGS sequence"/>
</dbReference>
<comment type="caution">
    <text evidence="5">The sequence shown here is derived from an EMBL/GenBank/DDBJ whole genome shotgun (WGS) entry which is preliminary data.</text>
</comment>
<keyword evidence="2" id="KW-0560">Oxidoreductase</keyword>
<dbReference type="OrthoDB" id="9775296at2"/>
<proteinExistence type="inferred from homology"/>
<evidence type="ECO:0000256" key="2">
    <source>
        <dbReference type="ARBA" id="ARBA00023002"/>
    </source>
</evidence>
<dbReference type="SMART" id="SM00822">
    <property type="entry name" value="PKS_KR"/>
    <property type="match status" value="1"/>
</dbReference>
<dbReference type="AlphaFoldDB" id="A0A2T4UGT9"/>
<dbReference type="PROSITE" id="PS00061">
    <property type="entry name" value="ADH_SHORT"/>
    <property type="match status" value="1"/>
</dbReference>
<evidence type="ECO:0000313" key="6">
    <source>
        <dbReference type="Proteomes" id="UP000240739"/>
    </source>
</evidence>
<sequence length="289" mass="30132">MSPLSGRVVLVTGGARGIGHATARALRDAGARVAIGDLDEQATRDAAAALGPDVLGLALDVTDPGSFAAAIDRVEEELGPLDALVNNAGIMPLGPFVDEADSTAEKVMQVNVLGAMTGMRLALRRMLPRRRGHVVNIASVAGKAPAPGAVSYCASKAAVVAMTETARVEHRGSGIEFTCVMPSFTQTDLIAGTTGTRFIRTVTPEDVAAGIVDALADPRPDVYVPRVVGSAVRANQLLGRRFRDATARALKADRTFLEIDQAARAGYDRRIGAAKQPELVRGADDDAEA</sequence>
<organism evidence="5 6">
    <name type="scientific">Paraconexibacter algicola</name>
    <dbReference type="NCBI Taxonomy" id="2133960"/>
    <lineage>
        <taxon>Bacteria</taxon>
        <taxon>Bacillati</taxon>
        <taxon>Actinomycetota</taxon>
        <taxon>Thermoleophilia</taxon>
        <taxon>Solirubrobacterales</taxon>
        <taxon>Paraconexibacteraceae</taxon>
        <taxon>Paraconexibacter</taxon>
    </lineage>
</organism>
<dbReference type="NCBIfam" id="NF005878">
    <property type="entry name" value="PRK07825.1"/>
    <property type="match status" value="1"/>
</dbReference>
<dbReference type="PRINTS" id="PR00081">
    <property type="entry name" value="GDHRDH"/>
</dbReference>
<dbReference type="GO" id="GO:0016616">
    <property type="term" value="F:oxidoreductase activity, acting on the CH-OH group of donors, NAD or NADP as acceptor"/>
    <property type="evidence" value="ECO:0007669"/>
    <property type="project" value="TreeGrafter"/>
</dbReference>
<dbReference type="InterPro" id="IPR002347">
    <property type="entry name" value="SDR_fam"/>
</dbReference>
<dbReference type="FunFam" id="3.40.50.720:FF:000084">
    <property type="entry name" value="Short-chain dehydrogenase reductase"/>
    <property type="match status" value="1"/>
</dbReference>
<dbReference type="InterPro" id="IPR057326">
    <property type="entry name" value="KR_dom"/>
</dbReference>
<evidence type="ECO:0000259" key="4">
    <source>
        <dbReference type="SMART" id="SM00822"/>
    </source>
</evidence>
<dbReference type="RefSeq" id="WP_107566867.1">
    <property type="nucleotide sequence ID" value="NZ_PYYB01000001.1"/>
</dbReference>
<gene>
    <name evidence="5" type="ORF">C7Y72_01560</name>
</gene>
<dbReference type="PRINTS" id="PR00080">
    <property type="entry name" value="SDRFAMILY"/>
</dbReference>
<comment type="similarity">
    <text evidence="1 3">Belongs to the short-chain dehydrogenases/reductases (SDR) family.</text>
</comment>
<reference evidence="5 6" key="1">
    <citation type="submission" date="2018-03" db="EMBL/GenBank/DDBJ databases">
        <title>Aquarubrobacter algicola gen. nov., sp. nov., a novel actinobacterium isolated from shallow eutrophic lake during the end of cyanobacterial harmful algal blooms.</title>
        <authorList>
            <person name="Chun S.J."/>
        </authorList>
    </citation>
    <scope>NUCLEOTIDE SEQUENCE [LARGE SCALE GENOMIC DNA]</scope>
    <source>
        <strain evidence="5 6">Seoho-28</strain>
    </source>
</reference>
<dbReference type="CDD" id="cd05233">
    <property type="entry name" value="SDR_c"/>
    <property type="match status" value="1"/>
</dbReference>
<dbReference type="SUPFAM" id="SSF51735">
    <property type="entry name" value="NAD(P)-binding Rossmann-fold domains"/>
    <property type="match status" value="1"/>
</dbReference>
<evidence type="ECO:0000256" key="3">
    <source>
        <dbReference type="RuleBase" id="RU000363"/>
    </source>
</evidence>
<dbReference type="Pfam" id="PF00106">
    <property type="entry name" value="adh_short"/>
    <property type="match status" value="1"/>
</dbReference>
<keyword evidence="6" id="KW-1185">Reference proteome</keyword>
<dbReference type="EMBL" id="PYYB01000001">
    <property type="protein sequence ID" value="PTL58429.1"/>
    <property type="molecule type" value="Genomic_DNA"/>
</dbReference>
<protein>
    <submittedName>
        <fullName evidence="5">Short-chain dehydrogenase</fullName>
    </submittedName>
</protein>
<dbReference type="Gene3D" id="3.40.50.720">
    <property type="entry name" value="NAD(P)-binding Rossmann-like Domain"/>
    <property type="match status" value="1"/>
</dbReference>
<name>A0A2T4UGT9_9ACTN</name>
<accession>A0A2T4UGT9</accession>
<dbReference type="PANTHER" id="PTHR24322">
    <property type="entry name" value="PKSB"/>
    <property type="match status" value="1"/>
</dbReference>
<dbReference type="InterPro" id="IPR036291">
    <property type="entry name" value="NAD(P)-bd_dom_sf"/>
</dbReference>